<name>A0A1J5QDG5_9ZZZZ</name>
<protein>
    <recommendedName>
        <fullName evidence="1">Histone acetyltransferase Rv0428c-like SH3 domain-containing protein</fullName>
    </recommendedName>
</protein>
<dbReference type="InterPro" id="IPR056934">
    <property type="entry name" value="SH3_Rv0428c"/>
</dbReference>
<evidence type="ECO:0000313" key="2">
    <source>
        <dbReference type="EMBL" id="OIQ77956.1"/>
    </source>
</evidence>
<organism evidence="2">
    <name type="scientific">mine drainage metagenome</name>
    <dbReference type="NCBI Taxonomy" id="410659"/>
    <lineage>
        <taxon>unclassified sequences</taxon>
        <taxon>metagenomes</taxon>
        <taxon>ecological metagenomes</taxon>
    </lineage>
</organism>
<feature type="domain" description="Histone acetyltransferase Rv0428c-like SH3" evidence="1">
    <location>
        <begin position="13"/>
        <end position="61"/>
    </location>
</feature>
<dbReference type="EMBL" id="MLJW01001500">
    <property type="protein sequence ID" value="OIQ77956.1"/>
    <property type="molecule type" value="Genomic_DNA"/>
</dbReference>
<dbReference type="AlphaFoldDB" id="A0A1J5QDG5"/>
<accession>A0A1J5QDG5</accession>
<comment type="caution">
    <text evidence="2">The sequence shown here is derived from an EMBL/GenBank/DDBJ whole genome shotgun (WGS) entry which is preliminary data.</text>
</comment>
<proteinExistence type="predicted"/>
<dbReference type="Pfam" id="PF24551">
    <property type="entry name" value="SH3_Rv0428c"/>
    <property type="match status" value="1"/>
</dbReference>
<reference evidence="2" key="1">
    <citation type="submission" date="2016-10" db="EMBL/GenBank/DDBJ databases">
        <title>Sequence of Gallionella enrichment culture.</title>
        <authorList>
            <person name="Poehlein A."/>
            <person name="Muehling M."/>
            <person name="Daniel R."/>
        </authorList>
    </citation>
    <scope>NUCLEOTIDE SEQUENCE</scope>
</reference>
<evidence type="ECO:0000259" key="1">
    <source>
        <dbReference type="Pfam" id="PF24551"/>
    </source>
</evidence>
<gene>
    <name evidence="2" type="ORF">GALL_403480</name>
</gene>
<sequence length="73" mass="7910">MTPAPAPPWHDWPLGVRVVVRRHLPEGGYSDVLGELVGSSPAGVTVRSRHGDVDVRAEDIAIGKIVPPQPRRE</sequence>